<sequence>MDFGKALYNNQKVGTISSQPGSQQVFTNRENEIVQKLIQAILIAENSKQDQLFQNLKTFSIICQKRLNTIQSNIDKLQLKIADGIPDLTDVLDKFQQERNAIMCAFQNITQTLLNSKIERVLFQYLHILNEINFISISNLDVIGIANENTKLAMDYFNKLKITFLQDGVMYAQIQHELELAQDFKQIQEATIKQFIYSYNSQNWELLLSDLISEATMFSSEQYIADNFKTLMSRVIFVQTFNQKIASPNLLQAIMNLYKFIIQHQTVYINIVDDAENDNEGDYDSYNQLIWLFEMLFVQQYMRNCTSVASLSDFLYQFGFKSIHVHCNNIIQQELIKIIPLLNEEELMLLLQSIINDFGGDKIVSQRRAGVLPQLFSAVFTFKQYQGLTTELMLTSDNDKETVQKFQIIRLLVLEGRITGMQYFHAILLQLLKKVGNNSYMVRNSCFLLFGGLIQQIALYNQKRNYSIVSLEDVVRIELLSALKSDNHYRVLLAAEFISYLHVKFIEQMDETSQSIYNQILALLNTTDSFQITPKQIFYSSTPISNPYIQQVLVRCLMCFIGTGSTGLTHSLALNLNNLNLKTLLRMQIREFEFFKVGRGHSTFSEQKINYRLKPAFSEELKKKVSEIGGELLEEMNEILKVGENVKE</sequence>
<reference evidence="1" key="1">
    <citation type="submission" date="2023-06" db="EMBL/GenBank/DDBJ databases">
        <authorList>
            <person name="Kurt Z."/>
        </authorList>
    </citation>
    <scope>NUCLEOTIDE SEQUENCE</scope>
</reference>
<dbReference type="Proteomes" id="UP001642409">
    <property type="component" value="Unassembled WGS sequence"/>
</dbReference>
<comment type="caution">
    <text evidence="1">The sequence shown here is derived from an EMBL/GenBank/DDBJ whole genome shotgun (WGS) entry which is preliminary data.</text>
</comment>
<evidence type="ECO:0000313" key="3">
    <source>
        <dbReference type="Proteomes" id="UP001642409"/>
    </source>
</evidence>
<dbReference type="EMBL" id="CAXDID020000010">
    <property type="protein sequence ID" value="CAL5979185.1"/>
    <property type="molecule type" value="Genomic_DNA"/>
</dbReference>
<keyword evidence="3" id="KW-1185">Reference proteome</keyword>
<reference evidence="2 3" key="2">
    <citation type="submission" date="2024-07" db="EMBL/GenBank/DDBJ databases">
        <authorList>
            <person name="Akdeniz Z."/>
        </authorList>
    </citation>
    <scope>NUCLEOTIDE SEQUENCE [LARGE SCALE GENOMIC DNA]</scope>
</reference>
<dbReference type="AlphaFoldDB" id="A0AA86QAV2"/>
<evidence type="ECO:0000313" key="2">
    <source>
        <dbReference type="EMBL" id="CAL5979185.1"/>
    </source>
</evidence>
<evidence type="ECO:0000313" key="1">
    <source>
        <dbReference type="EMBL" id="CAI9955500.1"/>
    </source>
</evidence>
<protein>
    <submittedName>
        <fullName evidence="1">Uncharacterized protein</fullName>
    </submittedName>
</protein>
<proteinExistence type="predicted"/>
<gene>
    <name evidence="1" type="ORF">HINF_LOCUS43145</name>
    <name evidence="2" type="ORF">HINF_LOCUS5332</name>
</gene>
<accession>A0AA86QAV2</accession>
<organism evidence="1">
    <name type="scientific">Hexamita inflata</name>
    <dbReference type="NCBI Taxonomy" id="28002"/>
    <lineage>
        <taxon>Eukaryota</taxon>
        <taxon>Metamonada</taxon>
        <taxon>Diplomonadida</taxon>
        <taxon>Hexamitidae</taxon>
        <taxon>Hexamitinae</taxon>
        <taxon>Hexamita</taxon>
    </lineage>
</organism>
<name>A0AA86QAV2_9EUKA</name>
<dbReference type="EMBL" id="CATOUU010000865">
    <property type="protein sequence ID" value="CAI9955500.1"/>
    <property type="molecule type" value="Genomic_DNA"/>
</dbReference>